<evidence type="ECO:0000256" key="2">
    <source>
        <dbReference type="SAM" id="Phobius"/>
    </source>
</evidence>
<evidence type="ECO:0000313" key="3">
    <source>
        <dbReference type="EMBL" id="GEM77567.1"/>
    </source>
</evidence>
<comment type="caution">
    <text evidence="3">The sequence shown here is derived from an EMBL/GenBank/DDBJ whole genome shotgun (WGS) entry which is preliminary data.</text>
</comment>
<dbReference type="RefSeq" id="WP_039979060.1">
    <property type="nucleotide sequence ID" value="NZ_BAOJ01000008.1"/>
</dbReference>
<keyword evidence="2" id="KW-0812">Transmembrane</keyword>
<proteinExistence type="predicted"/>
<keyword evidence="2" id="KW-0472">Membrane</keyword>
<evidence type="ECO:0000256" key="1">
    <source>
        <dbReference type="SAM" id="MobiDB-lite"/>
    </source>
</evidence>
<dbReference type="OrthoDB" id="9182560at2"/>
<name>A0A511QK50_9VIBR</name>
<organism evidence="3 4">
    <name type="scientific">Vibrio sagamiensis NBRC 104589</name>
    <dbReference type="NCBI Taxonomy" id="1219064"/>
    <lineage>
        <taxon>Bacteria</taxon>
        <taxon>Pseudomonadati</taxon>
        <taxon>Pseudomonadota</taxon>
        <taxon>Gammaproteobacteria</taxon>
        <taxon>Vibrionales</taxon>
        <taxon>Vibrionaceae</taxon>
        <taxon>Vibrio</taxon>
    </lineage>
</organism>
<keyword evidence="2" id="KW-1133">Transmembrane helix</keyword>
<accession>A0A511QK50</accession>
<dbReference type="Proteomes" id="UP000321922">
    <property type="component" value="Unassembled WGS sequence"/>
</dbReference>
<evidence type="ECO:0000313" key="4">
    <source>
        <dbReference type="Proteomes" id="UP000321922"/>
    </source>
</evidence>
<feature type="region of interest" description="Disordered" evidence="1">
    <location>
        <begin position="35"/>
        <end position="60"/>
    </location>
</feature>
<reference evidence="3 4" key="1">
    <citation type="submission" date="2019-07" db="EMBL/GenBank/DDBJ databases">
        <title>Whole genome shotgun sequence of Vibrio sagamiensis NBRC 104589.</title>
        <authorList>
            <person name="Hosoyama A."/>
            <person name="Uohara A."/>
            <person name="Ohji S."/>
            <person name="Ichikawa N."/>
        </authorList>
    </citation>
    <scope>NUCLEOTIDE SEQUENCE [LARGE SCALE GENOMIC DNA]</scope>
    <source>
        <strain evidence="3 4">NBRC 104589</strain>
    </source>
</reference>
<gene>
    <name evidence="3" type="ORF">VSA01S_36790</name>
</gene>
<feature type="compositionally biased region" description="Low complexity" evidence="1">
    <location>
        <begin position="49"/>
        <end position="60"/>
    </location>
</feature>
<dbReference type="AlphaFoldDB" id="A0A511QK50"/>
<feature type="transmembrane region" description="Helical" evidence="2">
    <location>
        <begin position="12"/>
        <end position="28"/>
    </location>
</feature>
<dbReference type="EMBL" id="BJXJ01000065">
    <property type="protein sequence ID" value="GEM77567.1"/>
    <property type="molecule type" value="Genomic_DNA"/>
</dbReference>
<sequence>MSWLIENKEWIFSGVGVSLIVFILSLFSKNKQLKQSQTSGNNSKNYQAGGDIKIGQGDDK</sequence>
<protein>
    <submittedName>
        <fullName evidence="3">Uncharacterized protein</fullName>
    </submittedName>
</protein>
<keyword evidence="4" id="KW-1185">Reference proteome</keyword>
<feature type="compositionally biased region" description="Polar residues" evidence="1">
    <location>
        <begin position="35"/>
        <end position="46"/>
    </location>
</feature>